<evidence type="ECO:0000313" key="2">
    <source>
        <dbReference type="Proteomes" id="UP000054078"/>
    </source>
</evidence>
<evidence type="ECO:0000313" key="1">
    <source>
        <dbReference type="EMBL" id="KUH58840.1"/>
    </source>
</evidence>
<dbReference type="OrthoDB" id="3233490at2"/>
<comment type="caution">
    <text evidence="1">The sequence shown here is derived from an EMBL/GenBank/DDBJ whole genome shotgun (WGS) entry which is preliminary data.</text>
</comment>
<dbReference type="AlphaFoldDB" id="A0A100YW87"/>
<accession>A0A100YW87</accession>
<keyword evidence="2" id="KW-1185">Reference proteome</keyword>
<dbReference type="RefSeq" id="WP_059052510.1">
    <property type="nucleotide sequence ID" value="NZ_LOJF01000001.1"/>
</dbReference>
<dbReference type="EMBL" id="LOJF01000001">
    <property type="protein sequence ID" value="KUH58840.1"/>
    <property type="molecule type" value="Genomic_DNA"/>
</dbReference>
<reference evidence="1 2" key="1">
    <citation type="submission" date="2015-12" db="EMBL/GenBank/DDBJ databases">
        <title>Draft Genome Sequence of Olsenella scatoligenes SK9K4T; a Producer of 3-Methylindole- (skatole) and 4-Methylphenol- (p-cresol) Isolated from Pig Feces.</title>
        <authorList>
            <person name="Li X."/>
            <person name="Borg B."/>
            <person name="Canibe N."/>
        </authorList>
    </citation>
    <scope>NUCLEOTIDE SEQUENCE [LARGE SCALE GENOMIC DNA]</scope>
    <source>
        <strain evidence="1 2">SK9K4</strain>
    </source>
</reference>
<gene>
    <name evidence="1" type="ORF">AUL39_00335</name>
</gene>
<protein>
    <submittedName>
        <fullName evidence="1">Preprotein translocase subunit SecA</fullName>
    </submittedName>
</protein>
<dbReference type="STRING" id="1299998.AUL39_00335"/>
<proteinExistence type="predicted"/>
<dbReference type="Proteomes" id="UP000054078">
    <property type="component" value="Unassembled WGS sequence"/>
</dbReference>
<organism evidence="1 2">
    <name type="scientific">Tractidigestivibacter scatoligenes</name>
    <name type="common">Olsenella scatoligenes</name>
    <dbReference type="NCBI Taxonomy" id="1299998"/>
    <lineage>
        <taxon>Bacteria</taxon>
        <taxon>Bacillati</taxon>
        <taxon>Actinomycetota</taxon>
        <taxon>Coriobacteriia</taxon>
        <taxon>Coriobacteriales</taxon>
        <taxon>Atopobiaceae</taxon>
        <taxon>Tractidigestivibacter</taxon>
    </lineage>
</organism>
<sequence length="159" mass="17499">MLGEQAEPREASGKGEGSVRLTAELLEQLLASASPEQYLARANLEERPLAEYAEAVREAHGLKKSQVIRASGLNPTFCYQIFEGARRPGRDSAIMLAFGLGCSLVEAQRLLRLAGASELWSRNRRDAIIIFCLEHGMDRAQTDDELWRLGEKTLIDGGA</sequence>
<name>A0A100YW87_TRASO</name>